<evidence type="ECO:0000313" key="2">
    <source>
        <dbReference type="Proteomes" id="UP000828390"/>
    </source>
</evidence>
<reference evidence="1" key="1">
    <citation type="journal article" date="2019" name="bioRxiv">
        <title>The Genome of the Zebra Mussel, Dreissena polymorpha: A Resource for Invasive Species Research.</title>
        <authorList>
            <person name="McCartney M.A."/>
            <person name="Auch B."/>
            <person name="Kono T."/>
            <person name="Mallez S."/>
            <person name="Zhang Y."/>
            <person name="Obille A."/>
            <person name="Becker A."/>
            <person name="Abrahante J.E."/>
            <person name="Garbe J."/>
            <person name="Badalamenti J.P."/>
            <person name="Herman A."/>
            <person name="Mangelson H."/>
            <person name="Liachko I."/>
            <person name="Sullivan S."/>
            <person name="Sone E.D."/>
            <person name="Koren S."/>
            <person name="Silverstein K.A.T."/>
            <person name="Beckman K.B."/>
            <person name="Gohl D.M."/>
        </authorList>
    </citation>
    <scope>NUCLEOTIDE SEQUENCE</scope>
    <source>
        <strain evidence="1">Duluth1</strain>
        <tissue evidence="1">Whole animal</tissue>
    </source>
</reference>
<comment type="caution">
    <text evidence="1">The sequence shown here is derived from an EMBL/GenBank/DDBJ whole genome shotgun (WGS) entry which is preliminary data.</text>
</comment>
<dbReference type="EMBL" id="JAIWYP010000008">
    <property type="protein sequence ID" value="KAH3786644.1"/>
    <property type="molecule type" value="Genomic_DNA"/>
</dbReference>
<accession>A0A9D4EVS7</accession>
<keyword evidence="2" id="KW-1185">Reference proteome</keyword>
<sequence length="63" mass="6868">MVSVSSEIFANSGAARHYLSSVIGLVVIPDIPPPPLIFLFWCSCAYRDKWNCILGAVCKVSPQ</sequence>
<name>A0A9D4EVS7_DREPO</name>
<proteinExistence type="predicted"/>
<organism evidence="1 2">
    <name type="scientific">Dreissena polymorpha</name>
    <name type="common">Zebra mussel</name>
    <name type="synonym">Mytilus polymorpha</name>
    <dbReference type="NCBI Taxonomy" id="45954"/>
    <lineage>
        <taxon>Eukaryota</taxon>
        <taxon>Metazoa</taxon>
        <taxon>Spiralia</taxon>
        <taxon>Lophotrochozoa</taxon>
        <taxon>Mollusca</taxon>
        <taxon>Bivalvia</taxon>
        <taxon>Autobranchia</taxon>
        <taxon>Heteroconchia</taxon>
        <taxon>Euheterodonta</taxon>
        <taxon>Imparidentia</taxon>
        <taxon>Neoheterodontei</taxon>
        <taxon>Myida</taxon>
        <taxon>Dreissenoidea</taxon>
        <taxon>Dreissenidae</taxon>
        <taxon>Dreissena</taxon>
    </lineage>
</organism>
<dbReference type="AlphaFoldDB" id="A0A9D4EVS7"/>
<evidence type="ECO:0000313" key="1">
    <source>
        <dbReference type="EMBL" id="KAH3786644.1"/>
    </source>
</evidence>
<protein>
    <submittedName>
        <fullName evidence="1">Uncharacterized protein</fullName>
    </submittedName>
</protein>
<reference evidence="1" key="2">
    <citation type="submission" date="2020-11" db="EMBL/GenBank/DDBJ databases">
        <authorList>
            <person name="McCartney M.A."/>
            <person name="Auch B."/>
            <person name="Kono T."/>
            <person name="Mallez S."/>
            <person name="Becker A."/>
            <person name="Gohl D.M."/>
            <person name="Silverstein K.A.T."/>
            <person name="Koren S."/>
            <person name="Bechman K.B."/>
            <person name="Herman A."/>
            <person name="Abrahante J.E."/>
            <person name="Garbe J."/>
        </authorList>
    </citation>
    <scope>NUCLEOTIDE SEQUENCE</scope>
    <source>
        <strain evidence="1">Duluth1</strain>
        <tissue evidence="1">Whole animal</tissue>
    </source>
</reference>
<dbReference type="Proteomes" id="UP000828390">
    <property type="component" value="Unassembled WGS sequence"/>
</dbReference>
<gene>
    <name evidence="1" type="ORF">DPMN_164751</name>
</gene>